<feature type="domain" description="PTS EIIC type-1" evidence="10">
    <location>
        <begin position="1"/>
        <end position="406"/>
    </location>
</feature>
<comment type="caution">
    <text evidence="11">The sequence shown here is derived from an EMBL/GenBank/DDBJ whole genome shotgun (WGS) entry which is preliminary data.</text>
</comment>
<gene>
    <name evidence="11" type="primary">nagE</name>
    <name evidence="11" type="ORF">GCM10022421_10960</name>
</gene>
<evidence type="ECO:0000256" key="3">
    <source>
        <dbReference type="ARBA" id="ARBA00022475"/>
    </source>
</evidence>
<proteinExistence type="predicted"/>
<feature type="transmembrane region" description="Helical" evidence="9">
    <location>
        <begin position="47"/>
        <end position="64"/>
    </location>
</feature>
<evidence type="ECO:0000256" key="9">
    <source>
        <dbReference type="SAM" id="Phobius"/>
    </source>
</evidence>
<evidence type="ECO:0000256" key="5">
    <source>
        <dbReference type="ARBA" id="ARBA00022683"/>
    </source>
</evidence>
<feature type="transmembrane region" description="Helical" evidence="9">
    <location>
        <begin position="321"/>
        <end position="343"/>
    </location>
</feature>
<protein>
    <submittedName>
        <fullName evidence="11">N-acetylglucosamine-specific PTS transporter subunit IIBC</fullName>
    </submittedName>
</protein>
<dbReference type="Proteomes" id="UP001501479">
    <property type="component" value="Unassembled WGS sequence"/>
</dbReference>
<accession>A0ABP7DKT8</accession>
<comment type="subcellular location">
    <subcellularLocation>
        <location evidence="1">Cell membrane</location>
        <topology evidence="1">Multi-pass membrane protein</topology>
    </subcellularLocation>
</comment>
<dbReference type="InterPro" id="IPR013013">
    <property type="entry name" value="PTS_EIIC_1"/>
</dbReference>
<sequence length="421" mass="43986">MKVLGYFQKLGKALMLPLATLPVAALLLRLGQPDLLGIALMAEAGAAIFNQLPLLFCLGIAVGLTQHHAGAAALAGAVGYLVLTGAASAINGDIDLSFLGGIIAGIIAGHSDNRFHRVRLPGFLACFGGKRLVPIMSGLFALLAAFIMGLVWPLLLQTADSIAAGLPALGPFGPFLYGVLNRVLTPLGLHQVLSSHIWFDFGACLQLSYEAADKVQQLCLDPALVQTLAVGGPVPGEDGGVITGLATEVTRGDLHRFFAGDPGAGVFMAGFYPVILFGLPTGALAMTLAAPKGQRAQVGGLLLSLAITAMLTGITEPLEFFLLFMAPLLYVLHILLTGLALLVTNLFGVLHGFGFSAGLFDLILNWDLATRPWTLVAIGVAFGVIYFVTFYFAIRLFTLRPLGDETTPVDDAGGERGDPAG</sequence>
<keyword evidence="5" id="KW-0598">Phosphotransferase system</keyword>
<keyword evidence="7 9" id="KW-1133">Transmembrane helix</keyword>
<evidence type="ECO:0000259" key="10">
    <source>
        <dbReference type="PROSITE" id="PS51103"/>
    </source>
</evidence>
<evidence type="ECO:0000256" key="7">
    <source>
        <dbReference type="ARBA" id="ARBA00022989"/>
    </source>
</evidence>
<feature type="transmembrane region" description="Helical" evidence="9">
    <location>
        <begin position="71"/>
        <end position="90"/>
    </location>
</feature>
<feature type="transmembrane region" description="Helical" evidence="9">
    <location>
        <begin position="296"/>
        <end position="314"/>
    </location>
</feature>
<dbReference type="InterPro" id="IPR003352">
    <property type="entry name" value="PTS_EIIC"/>
</dbReference>
<evidence type="ECO:0000256" key="1">
    <source>
        <dbReference type="ARBA" id="ARBA00004651"/>
    </source>
</evidence>
<evidence type="ECO:0000256" key="4">
    <source>
        <dbReference type="ARBA" id="ARBA00022597"/>
    </source>
</evidence>
<dbReference type="PANTHER" id="PTHR30009">
    <property type="entry name" value="CYTOCHROME C-TYPE SYNTHESIS PROTEIN AND PTS TRANSMEMBRANE COMPONENT"/>
    <property type="match status" value="1"/>
</dbReference>
<evidence type="ECO:0000313" key="11">
    <source>
        <dbReference type="EMBL" id="GAA3705840.1"/>
    </source>
</evidence>
<reference evidence="12" key="1">
    <citation type="journal article" date="2019" name="Int. J. Syst. Evol. Microbiol.">
        <title>The Global Catalogue of Microorganisms (GCM) 10K type strain sequencing project: providing services to taxonomists for standard genome sequencing and annotation.</title>
        <authorList>
            <consortium name="The Broad Institute Genomics Platform"/>
            <consortium name="The Broad Institute Genome Sequencing Center for Infectious Disease"/>
            <person name="Wu L."/>
            <person name="Ma J."/>
        </authorList>
    </citation>
    <scope>NUCLEOTIDE SEQUENCE [LARGE SCALE GENOMIC DNA]</scope>
    <source>
        <strain evidence="12">JCM 17329</strain>
    </source>
</reference>
<feature type="transmembrane region" description="Helical" evidence="9">
    <location>
        <begin position="132"/>
        <end position="155"/>
    </location>
</feature>
<evidence type="ECO:0000256" key="2">
    <source>
        <dbReference type="ARBA" id="ARBA00022448"/>
    </source>
</evidence>
<organism evidence="11 12">
    <name type="scientific">Oceanisphaera sediminis</name>
    <dbReference type="NCBI Taxonomy" id="981381"/>
    <lineage>
        <taxon>Bacteria</taxon>
        <taxon>Pseudomonadati</taxon>
        <taxon>Pseudomonadota</taxon>
        <taxon>Gammaproteobacteria</taxon>
        <taxon>Aeromonadales</taxon>
        <taxon>Aeromonadaceae</taxon>
        <taxon>Oceanisphaera</taxon>
    </lineage>
</organism>
<feature type="transmembrane region" description="Helical" evidence="9">
    <location>
        <begin position="373"/>
        <end position="394"/>
    </location>
</feature>
<keyword evidence="4" id="KW-0762">Sugar transport</keyword>
<keyword evidence="6 9" id="KW-0812">Transmembrane</keyword>
<keyword evidence="3" id="KW-1003">Cell membrane</keyword>
<keyword evidence="2" id="KW-0813">Transport</keyword>
<evidence type="ECO:0000313" key="12">
    <source>
        <dbReference type="Proteomes" id="UP001501479"/>
    </source>
</evidence>
<keyword evidence="12" id="KW-1185">Reference proteome</keyword>
<dbReference type="RefSeq" id="WP_344963182.1">
    <property type="nucleotide sequence ID" value="NZ_BAABDS010000014.1"/>
</dbReference>
<evidence type="ECO:0000256" key="6">
    <source>
        <dbReference type="ARBA" id="ARBA00022692"/>
    </source>
</evidence>
<feature type="transmembrane region" description="Helical" evidence="9">
    <location>
        <begin position="161"/>
        <end position="180"/>
    </location>
</feature>
<name>A0ABP7DKT8_9GAMM</name>
<dbReference type="InterPro" id="IPR050429">
    <property type="entry name" value="PTS_Glucose_EIICBA"/>
</dbReference>
<evidence type="ECO:0000256" key="8">
    <source>
        <dbReference type="ARBA" id="ARBA00023136"/>
    </source>
</evidence>
<dbReference type="EMBL" id="BAABDS010000014">
    <property type="protein sequence ID" value="GAA3705840.1"/>
    <property type="molecule type" value="Genomic_DNA"/>
</dbReference>
<dbReference type="PANTHER" id="PTHR30009:SF4">
    <property type="entry name" value="PTS SYSTEM N-ACETYLGLUCOSAMINE-SPECIFIC EIICBA COMPONENT"/>
    <property type="match status" value="1"/>
</dbReference>
<feature type="transmembrane region" description="Helical" evidence="9">
    <location>
        <begin position="266"/>
        <end position="290"/>
    </location>
</feature>
<keyword evidence="8 9" id="KW-0472">Membrane</keyword>
<dbReference type="PROSITE" id="PS51103">
    <property type="entry name" value="PTS_EIIC_TYPE_1"/>
    <property type="match status" value="1"/>
</dbReference>
<feature type="transmembrane region" description="Helical" evidence="9">
    <location>
        <begin position="349"/>
        <end position="366"/>
    </location>
</feature>
<dbReference type="Pfam" id="PF02378">
    <property type="entry name" value="PTS_EIIC"/>
    <property type="match status" value="1"/>
</dbReference>